<name>A0A1B0BT04_9MUSC</name>
<dbReference type="EMBL" id="JXJN01019942">
    <property type="status" value="NOT_ANNOTATED_CDS"/>
    <property type="molecule type" value="Genomic_DNA"/>
</dbReference>
<protein>
    <submittedName>
        <fullName evidence="1">Uncharacterized protein</fullName>
    </submittedName>
</protein>
<organism evidence="1 2">
    <name type="scientific">Glossina palpalis gambiensis</name>
    <dbReference type="NCBI Taxonomy" id="67801"/>
    <lineage>
        <taxon>Eukaryota</taxon>
        <taxon>Metazoa</taxon>
        <taxon>Ecdysozoa</taxon>
        <taxon>Arthropoda</taxon>
        <taxon>Hexapoda</taxon>
        <taxon>Insecta</taxon>
        <taxon>Pterygota</taxon>
        <taxon>Neoptera</taxon>
        <taxon>Endopterygota</taxon>
        <taxon>Diptera</taxon>
        <taxon>Brachycera</taxon>
        <taxon>Muscomorpha</taxon>
        <taxon>Hippoboscoidea</taxon>
        <taxon>Glossinidae</taxon>
        <taxon>Glossina</taxon>
    </lineage>
</organism>
<evidence type="ECO:0000313" key="2">
    <source>
        <dbReference type="Proteomes" id="UP000092460"/>
    </source>
</evidence>
<dbReference type="Proteomes" id="UP000092460">
    <property type="component" value="Unassembled WGS sequence"/>
</dbReference>
<keyword evidence="2" id="KW-1185">Reference proteome</keyword>
<accession>A0A1B0BT04</accession>
<evidence type="ECO:0000313" key="1">
    <source>
        <dbReference type="EnsemblMetazoa" id="GPPI039608-PA"/>
    </source>
</evidence>
<reference evidence="2" key="1">
    <citation type="submission" date="2015-01" db="EMBL/GenBank/DDBJ databases">
        <authorList>
            <person name="Aksoy S."/>
            <person name="Warren W."/>
            <person name="Wilson R.K."/>
        </authorList>
    </citation>
    <scope>NUCLEOTIDE SEQUENCE [LARGE SCALE GENOMIC DNA]</scope>
    <source>
        <strain evidence="2">IAEA</strain>
    </source>
</reference>
<dbReference type="EnsemblMetazoa" id="GPPI039608-RA">
    <property type="protein sequence ID" value="GPPI039608-PA"/>
    <property type="gene ID" value="GPPI039608"/>
</dbReference>
<dbReference type="AlphaFoldDB" id="A0A1B0BT04"/>
<dbReference type="VEuPathDB" id="VectorBase:GPPI039608"/>
<reference evidence="1" key="2">
    <citation type="submission" date="2020-05" db="UniProtKB">
        <authorList>
            <consortium name="EnsemblMetazoa"/>
        </authorList>
    </citation>
    <scope>IDENTIFICATION</scope>
    <source>
        <strain evidence="1">IAEA</strain>
    </source>
</reference>
<proteinExistence type="predicted"/>
<sequence>MWVLDFLLQLTDVRLFVASQDFITKTAAAAAAAAVRLQRIYELAYFQCPSPHIDLQTYTHANLQLTLNLCEMNSLRTTLAAKATSTLLNRQHYPATIGTIATQCIPEALFWHNGVVITLSSNEEIVLENGETKKKSVEVFIHESEGRLYL</sequence>